<protein>
    <submittedName>
        <fullName evidence="17">3-hydroxyacyl-CoA dehydrogenase</fullName>
    </submittedName>
</protein>
<name>A0A2S6MX42_9HYPH</name>
<sequence>MNGAREFSLSVSIRRHDEIALVIIDNPPVNATSQAVRQGLLDAVEKINADPAVKAGVIGCAGKTFIAGGDIREFGKPPLLPHLPDVLQAIEDSGKPLVAAIHGTALGGGLETALACHARVMAADALVGLPEVKLGLVPGAGGTQRLPRLVGMLPALDLVASGRQVKAQEALSLGLVDVVVSGDVFEAARAQARKLIGKDLRRAGRLEVPACDQVAFAAARAQVDKKARGQIAPGVAAGLVAAASALPFAEGIARERKTFFELMRSDQSRALRYVFAAEREVARVARLEGVAPRPVEKVGVIGAGTMGAGIAVALVDGGYDVRVVETSAAAVDAGVQRIEGLWARPLKSGKLTQAQFDQKRARAYVSADFSALADCDLIIEAAFEDMAVKQDIFSRLGALARPGAVLATNTSALDVNAIAAFSGRAADVIGLHFFSPAHVMRLVEVVEGGRSSADAVATGVAVAKRLKKLPVVCGVCDGFVGNRMLAVWRPVAEMFLEAGALPQDVDGALEAYGFAMGPFAVSDLAGLDIAWARRKRLAATRDPNERYASTVADRLCDLGRFGQKTGAGWYVYPDGKRTIDPVVSELVEKVSAEKGFARKTSPAEDIQRLVRAAMINEGAKILSEGIVGRALDVDMVLVHGYGYPAWRGGPMFEADAIGLECILADIEALRAFAGPAYEPAALIQQLADSGGTFGELAPGEAAPKNSLVESLR</sequence>
<evidence type="ECO:0000256" key="8">
    <source>
        <dbReference type="ARBA" id="ARBA00023098"/>
    </source>
</evidence>
<dbReference type="Gene3D" id="3.40.50.720">
    <property type="entry name" value="NAD(P)-binding Rossmann-like Domain"/>
    <property type="match status" value="1"/>
</dbReference>
<dbReference type="GO" id="GO:0016853">
    <property type="term" value="F:isomerase activity"/>
    <property type="evidence" value="ECO:0007669"/>
    <property type="project" value="UniProtKB-KW"/>
</dbReference>
<feature type="domain" description="3-hydroxyacyl-CoA dehydrogenase C-terminal" evidence="15">
    <location>
        <begin position="478"/>
        <end position="572"/>
    </location>
</feature>
<dbReference type="GO" id="GO:0070403">
    <property type="term" value="F:NAD+ binding"/>
    <property type="evidence" value="ECO:0007669"/>
    <property type="project" value="InterPro"/>
</dbReference>
<keyword evidence="4" id="KW-0276">Fatty acid metabolism</keyword>
<keyword evidence="9" id="KW-0576">Peroxisome</keyword>
<evidence type="ECO:0000256" key="6">
    <source>
        <dbReference type="ARBA" id="ARBA00023002"/>
    </source>
</evidence>
<reference evidence="17 18" key="1">
    <citation type="journal article" date="2018" name="Arch. Microbiol.">
        <title>New insights into the metabolic potential of the phototrophic purple bacterium Rhodopila globiformis DSM 161(T) from its draft genome sequence and evidence for a vanadium-dependent nitrogenase.</title>
        <authorList>
            <person name="Imhoff J.F."/>
            <person name="Rahn T."/>
            <person name="Kunzel S."/>
            <person name="Neulinger S.C."/>
        </authorList>
    </citation>
    <scope>NUCLEOTIDE SEQUENCE [LARGE SCALE GENOMIC DNA]</scope>
    <source>
        <strain evidence="17 18">DSM 16996</strain>
    </source>
</reference>
<dbReference type="Gene3D" id="3.90.226.10">
    <property type="entry name" value="2-enoyl-CoA Hydratase, Chain A, domain 1"/>
    <property type="match status" value="1"/>
</dbReference>
<keyword evidence="5" id="KW-0442">Lipid degradation</keyword>
<comment type="similarity">
    <text evidence="14">Belongs to the enoyl-CoA hydratase/isomerase family.</text>
</comment>
<dbReference type="Pfam" id="PF00725">
    <property type="entry name" value="3HCDH"/>
    <property type="match status" value="1"/>
</dbReference>
<evidence type="ECO:0000313" key="18">
    <source>
        <dbReference type="Proteomes" id="UP000239089"/>
    </source>
</evidence>
<dbReference type="EMBL" id="NHSJ01000129">
    <property type="protein sequence ID" value="PPQ26927.1"/>
    <property type="molecule type" value="Genomic_DNA"/>
</dbReference>
<evidence type="ECO:0000256" key="5">
    <source>
        <dbReference type="ARBA" id="ARBA00022963"/>
    </source>
</evidence>
<dbReference type="SUPFAM" id="SSF51735">
    <property type="entry name" value="NAD(P)-binding Rossmann-fold domains"/>
    <property type="match status" value="1"/>
</dbReference>
<dbReference type="PROSITE" id="PS00166">
    <property type="entry name" value="ENOYL_COA_HYDRATASE"/>
    <property type="match status" value="1"/>
</dbReference>
<evidence type="ECO:0000256" key="7">
    <source>
        <dbReference type="ARBA" id="ARBA00023027"/>
    </source>
</evidence>
<keyword evidence="10" id="KW-0413">Isomerase</keyword>
<comment type="caution">
    <text evidence="17">The sequence shown here is derived from an EMBL/GenBank/DDBJ whole genome shotgun (WGS) entry which is preliminary data.</text>
</comment>
<comment type="similarity">
    <text evidence="3">In the N-terminal section; belongs to the enoyl-CoA hydratase/isomerase family.</text>
</comment>
<evidence type="ECO:0000313" key="17">
    <source>
        <dbReference type="EMBL" id="PPQ26927.1"/>
    </source>
</evidence>
<evidence type="ECO:0000256" key="10">
    <source>
        <dbReference type="ARBA" id="ARBA00023235"/>
    </source>
</evidence>
<dbReference type="UniPathway" id="UPA00659"/>
<dbReference type="InterPro" id="IPR006176">
    <property type="entry name" value="3-OHacyl-CoA_DH_NAD-bd"/>
</dbReference>
<evidence type="ECO:0000256" key="4">
    <source>
        <dbReference type="ARBA" id="ARBA00022832"/>
    </source>
</evidence>
<dbReference type="PANTHER" id="PTHR23309">
    <property type="entry name" value="3-HYDROXYACYL-COA DEHYROGENASE"/>
    <property type="match status" value="1"/>
</dbReference>
<dbReference type="InterPro" id="IPR006108">
    <property type="entry name" value="3HC_DH_C"/>
</dbReference>
<evidence type="ECO:0000256" key="3">
    <source>
        <dbReference type="ARBA" id="ARBA00008750"/>
    </source>
</evidence>
<evidence type="ECO:0000256" key="2">
    <source>
        <dbReference type="ARBA" id="ARBA00005005"/>
    </source>
</evidence>
<evidence type="ECO:0000256" key="1">
    <source>
        <dbReference type="ARBA" id="ARBA00004275"/>
    </source>
</evidence>
<dbReference type="InterPro" id="IPR029045">
    <property type="entry name" value="ClpP/crotonase-like_dom_sf"/>
</dbReference>
<keyword evidence="11" id="KW-0456">Lyase</keyword>
<dbReference type="Pfam" id="PF02737">
    <property type="entry name" value="3HCDH_N"/>
    <property type="match status" value="1"/>
</dbReference>
<keyword evidence="12" id="KW-0511">Multifunctional enzyme</keyword>
<keyword evidence="18" id="KW-1185">Reference proteome</keyword>
<dbReference type="InterPro" id="IPR018376">
    <property type="entry name" value="Enoyl-CoA_hyd/isom_CS"/>
</dbReference>
<dbReference type="Gene3D" id="1.10.1040.50">
    <property type="match status" value="1"/>
</dbReference>
<comment type="pathway">
    <text evidence="2">Lipid metabolism; fatty acid beta-oxidation.</text>
</comment>
<gene>
    <name evidence="17" type="ORF">CCR94_21125</name>
</gene>
<dbReference type="OrthoDB" id="9771883at2"/>
<evidence type="ECO:0000256" key="13">
    <source>
        <dbReference type="ARBA" id="ARBA00049556"/>
    </source>
</evidence>
<feature type="domain" description="3-hydroxyacyl-CoA dehydrogenase NAD binding" evidence="16">
    <location>
        <begin position="297"/>
        <end position="474"/>
    </location>
</feature>
<dbReference type="Pfam" id="PF00378">
    <property type="entry name" value="ECH_1"/>
    <property type="match status" value="1"/>
</dbReference>
<dbReference type="CDD" id="cd06558">
    <property type="entry name" value="crotonase-like"/>
    <property type="match status" value="1"/>
</dbReference>
<organism evidence="17 18">
    <name type="scientific">Rhodoblastus sphagnicola</name>
    <dbReference type="NCBI Taxonomy" id="333368"/>
    <lineage>
        <taxon>Bacteria</taxon>
        <taxon>Pseudomonadati</taxon>
        <taxon>Pseudomonadota</taxon>
        <taxon>Alphaproteobacteria</taxon>
        <taxon>Hyphomicrobiales</taxon>
        <taxon>Rhodoblastaceae</taxon>
        <taxon>Rhodoblastus</taxon>
    </lineage>
</organism>
<keyword evidence="7" id="KW-0520">NAD</keyword>
<dbReference type="GO" id="GO:0006635">
    <property type="term" value="P:fatty acid beta-oxidation"/>
    <property type="evidence" value="ECO:0007669"/>
    <property type="project" value="UniProtKB-UniPathway"/>
</dbReference>
<dbReference type="FunFam" id="3.40.50.720:FF:000009">
    <property type="entry name" value="Fatty oxidation complex, alpha subunit"/>
    <property type="match status" value="1"/>
</dbReference>
<comment type="subcellular location">
    <subcellularLocation>
        <location evidence="1">Peroxisome</location>
    </subcellularLocation>
</comment>
<evidence type="ECO:0000256" key="11">
    <source>
        <dbReference type="ARBA" id="ARBA00023239"/>
    </source>
</evidence>
<dbReference type="GO" id="GO:0003857">
    <property type="term" value="F:(3S)-3-hydroxyacyl-CoA dehydrogenase (NAD+) activity"/>
    <property type="evidence" value="ECO:0007669"/>
    <property type="project" value="UniProtKB-EC"/>
</dbReference>
<evidence type="ECO:0000256" key="9">
    <source>
        <dbReference type="ARBA" id="ARBA00023140"/>
    </source>
</evidence>
<comment type="catalytic activity">
    <reaction evidence="13">
        <text>a (3S)-3-hydroxyacyl-CoA + NAD(+) = a 3-oxoacyl-CoA + NADH + H(+)</text>
        <dbReference type="Rhea" id="RHEA:22432"/>
        <dbReference type="ChEBI" id="CHEBI:15378"/>
        <dbReference type="ChEBI" id="CHEBI:57318"/>
        <dbReference type="ChEBI" id="CHEBI:57540"/>
        <dbReference type="ChEBI" id="CHEBI:57945"/>
        <dbReference type="ChEBI" id="CHEBI:90726"/>
        <dbReference type="EC" id="1.1.1.35"/>
    </reaction>
</comment>
<accession>A0A2S6MX42</accession>
<evidence type="ECO:0000259" key="16">
    <source>
        <dbReference type="Pfam" id="PF02737"/>
    </source>
</evidence>
<dbReference type="InterPro" id="IPR036291">
    <property type="entry name" value="NAD(P)-bd_dom_sf"/>
</dbReference>
<dbReference type="FunFam" id="1.10.1040.50:FF:000006">
    <property type="entry name" value="Peroxisomal bifunctional enzyme"/>
    <property type="match status" value="1"/>
</dbReference>
<dbReference type="SUPFAM" id="SSF52096">
    <property type="entry name" value="ClpP/crotonase"/>
    <property type="match status" value="1"/>
</dbReference>
<dbReference type="AlphaFoldDB" id="A0A2S6MX42"/>
<keyword evidence="8" id="KW-0443">Lipid metabolism</keyword>
<evidence type="ECO:0000256" key="12">
    <source>
        <dbReference type="ARBA" id="ARBA00023268"/>
    </source>
</evidence>
<evidence type="ECO:0000259" key="15">
    <source>
        <dbReference type="Pfam" id="PF00725"/>
    </source>
</evidence>
<evidence type="ECO:0000256" key="14">
    <source>
        <dbReference type="RuleBase" id="RU003707"/>
    </source>
</evidence>
<proteinExistence type="inferred from homology"/>
<dbReference type="SUPFAM" id="SSF48179">
    <property type="entry name" value="6-phosphogluconate dehydrogenase C-terminal domain-like"/>
    <property type="match status" value="2"/>
</dbReference>
<dbReference type="Proteomes" id="UP000239089">
    <property type="component" value="Unassembled WGS sequence"/>
</dbReference>
<dbReference type="InterPro" id="IPR008927">
    <property type="entry name" value="6-PGluconate_DH-like_C_sf"/>
</dbReference>
<dbReference type="InterPro" id="IPR001753">
    <property type="entry name" value="Enoyl-CoA_hydra/iso"/>
</dbReference>
<keyword evidence="6" id="KW-0560">Oxidoreductase</keyword>
<dbReference type="GO" id="GO:0004300">
    <property type="term" value="F:enoyl-CoA hydratase activity"/>
    <property type="evidence" value="ECO:0007669"/>
    <property type="project" value="UniProtKB-ARBA"/>
</dbReference>